<keyword evidence="2" id="KW-1185">Reference proteome</keyword>
<name>A0A8R7VCS3_TRIUA</name>
<protein>
    <submittedName>
        <fullName evidence="1">Uncharacterized protein</fullName>
    </submittedName>
</protein>
<dbReference type="Gramene" id="TuG1812G0700005934.01.T01">
    <property type="protein sequence ID" value="TuG1812G0700005934.01.T01"/>
    <property type="gene ID" value="TuG1812G0700005934.01"/>
</dbReference>
<organism evidence="1 2">
    <name type="scientific">Triticum urartu</name>
    <name type="common">Red wild einkorn</name>
    <name type="synonym">Crithodium urartu</name>
    <dbReference type="NCBI Taxonomy" id="4572"/>
    <lineage>
        <taxon>Eukaryota</taxon>
        <taxon>Viridiplantae</taxon>
        <taxon>Streptophyta</taxon>
        <taxon>Embryophyta</taxon>
        <taxon>Tracheophyta</taxon>
        <taxon>Spermatophyta</taxon>
        <taxon>Magnoliopsida</taxon>
        <taxon>Liliopsida</taxon>
        <taxon>Poales</taxon>
        <taxon>Poaceae</taxon>
        <taxon>BOP clade</taxon>
        <taxon>Pooideae</taxon>
        <taxon>Triticodae</taxon>
        <taxon>Triticeae</taxon>
        <taxon>Triticinae</taxon>
        <taxon>Triticum</taxon>
    </lineage>
</organism>
<reference evidence="1" key="3">
    <citation type="submission" date="2022-06" db="UniProtKB">
        <authorList>
            <consortium name="EnsemblPlants"/>
        </authorList>
    </citation>
    <scope>IDENTIFICATION</scope>
</reference>
<dbReference type="Proteomes" id="UP000015106">
    <property type="component" value="Chromosome 7"/>
</dbReference>
<reference evidence="2" key="1">
    <citation type="journal article" date="2013" name="Nature">
        <title>Draft genome of the wheat A-genome progenitor Triticum urartu.</title>
        <authorList>
            <person name="Ling H.Q."/>
            <person name="Zhao S."/>
            <person name="Liu D."/>
            <person name="Wang J."/>
            <person name="Sun H."/>
            <person name="Zhang C."/>
            <person name="Fan H."/>
            <person name="Li D."/>
            <person name="Dong L."/>
            <person name="Tao Y."/>
            <person name="Gao C."/>
            <person name="Wu H."/>
            <person name="Li Y."/>
            <person name="Cui Y."/>
            <person name="Guo X."/>
            <person name="Zheng S."/>
            <person name="Wang B."/>
            <person name="Yu K."/>
            <person name="Liang Q."/>
            <person name="Yang W."/>
            <person name="Lou X."/>
            <person name="Chen J."/>
            <person name="Feng M."/>
            <person name="Jian J."/>
            <person name="Zhang X."/>
            <person name="Luo G."/>
            <person name="Jiang Y."/>
            <person name="Liu J."/>
            <person name="Wang Z."/>
            <person name="Sha Y."/>
            <person name="Zhang B."/>
            <person name="Wu H."/>
            <person name="Tang D."/>
            <person name="Shen Q."/>
            <person name="Xue P."/>
            <person name="Zou S."/>
            <person name="Wang X."/>
            <person name="Liu X."/>
            <person name="Wang F."/>
            <person name="Yang Y."/>
            <person name="An X."/>
            <person name="Dong Z."/>
            <person name="Zhang K."/>
            <person name="Zhang X."/>
            <person name="Luo M.C."/>
            <person name="Dvorak J."/>
            <person name="Tong Y."/>
            <person name="Wang J."/>
            <person name="Yang H."/>
            <person name="Li Z."/>
            <person name="Wang D."/>
            <person name="Zhang A."/>
            <person name="Wang J."/>
        </authorList>
    </citation>
    <scope>NUCLEOTIDE SEQUENCE</scope>
    <source>
        <strain evidence="2">cv. G1812</strain>
    </source>
</reference>
<evidence type="ECO:0000313" key="1">
    <source>
        <dbReference type="EnsemblPlants" id="TuG1812G0700005934.01.T01"/>
    </source>
</evidence>
<dbReference type="EnsemblPlants" id="TuG1812G0700005934.01.T01">
    <property type="protein sequence ID" value="TuG1812G0700005934.01.T01"/>
    <property type="gene ID" value="TuG1812G0700005934.01"/>
</dbReference>
<sequence>MYIFARKSKLIYCLYKTRVNWIADGRASVKMALHKIGSSNKDDALYRCKMSRILTKIESCGRHQHEGT</sequence>
<evidence type="ECO:0000313" key="2">
    <source>
        <dbReference type="Proteomes" id="UP000015106"/>
    </source>
</evidence>
<reference evidence="1" key="2">
    <citation type="submission" date="2018-03" db="EMBL/GenBank/DDBJ databases">
        <title>The Triticum urartu genome reveals the dynamic nature of wheat genome evolution.</title>
        <authorList>
            <person name="Ling H."/>
            <person name="Ma B."/>
            <person name="Shi X."/>
            <person name="Liu H."/>
            <person name="Dong L."/>
            <person name="Sun H."/>
            <person name="Cao Y."/>
            <person name="Gao Q."/>
            <person name="Zheng S."/>
            <person name="Li Y."/>
            <person name="Yu Y."/>
            <person name="Du H."/>
            <person name="Qi M."/>
            <person name="Li Y."/>
            <person name="Yu H."/>
            <person name="Cui Y."/>
            <person name="Wang N."/>
            <person name="Chen C."/>
            <person name="Wu H."/>
            <person name="Zhao Y."/>
            <person name="Zhang J."/>
            <person name="Li Y."/>
            <person name="Zhou W."/>
            <person name="Zhang B."/>
            <person name="Hu W."/>
            <person name="Eijk M."/>
            <person name="Tang J."/>
            <person name="Witsenboer H."/>
            <person name="Zhao S."/>
            <person name="Li Z."/>
            <person name="Zhang A."/>
            <person name="Wang D."/>
            <person name="Liang C."/>
        </authorList>
    </citation>
    <scope>NUCLEOTIDE SEQUENCE [LARGE SCALE GENOMIC DNA]</scope>
    <source>
        <strain evidence="1">cv. G1812</strain>
    </source>
</reference>
<proteinExistence type="predicted"/>
<accession>A0A8R7VCS3</accession>
<dbReference type="AlphaFoldDB" id="A0A8R7VCS3"/>